<feature type="transmembrane region" description="Helical" evidence="8">
    <location>
        <begin position="75"/>
        <end position="95"/>
    </location>
</feature>
<evidence type="ECO:0000313" key="11">
    <source>
        <dbReference type="Proteomes" id="UP000308705"/>
    </source>
</evidence>
<feature type="domain" description="Major facilitator superfamily (MFS) profile" evidence="9">
    <location>
        <begin position="10"/>
        <end position="480"/>
    </location>
</feature>
<protein>
    <submittedName>
        <fullName evidence="10">MFS transporter</fullName>
    </submittedName>
</protein>
<dbReference type="CDD" id="cd17321">
    <property type="entry name" value="MFS_MMR_MDR_like"/>
    <property type="match status" value="1"/>
</dbReference>
<comment type="similarity">
    <text evidence="2">Belongs to the major facilitator superfamily. EmrB family.</text>
</comment>
<accession>A0A4U3MSK4</accession>
<keyword evidence="7 8" id="KW-0472">Membrane</keyword>
<feature type="transmembrane region" description="Helical" evidence="8">
    <location>
        <begin position="45"/>
        <end position="63"/>
    </location>
</feature>
<dbReference type="AlphaFoldDB" id="A0A4U3MSK4"/>
<keyword evidence="4" id="KW-1003">Cell membrane</keyword>
<dbReference type="EMBL" id="SZQA01000001">
    <property type="protein sequence ID" value="TKK91437.1"/>
    <property type="molecule type" value="Genomic_DNA"/>
</dbReference>
<reference evidence="10 11" key="1">
    <citation type="submission" date="2019-04" db="EMBL/GenBank/DDBJ databases">
        <title>Herbidospora sp. NEAU-GS14.nov., a novel actinomycete isolated from soil.</title>
        <authorList>
            <person name="Han L."/>
        </authorList>
    </citation>
    <scope>NUCLEOTIDE SEQUENCE [LARGE SCALE GENOMIC DNA]</scope>
    <source>
        <strain evidence="10 11">NEAU-GS14</strain>
    </source>
</reference>
<dbReference type="Gene3D" id="1.20.1250.20">
    <property type="entry name" value="MFS general substrate transporter like domains"/>
    <property type="match status" value="1"/>
</dbReference>
<dbReference type="GO" id="GO:0005886">
    <property type="term" value="C:plasma membrane"/>
    <property type="evidence" value="ECO:0007669"/>
    <property type="project" value="UniProtKB-SubCell"/>
</dbReference>
<comment type="caution">
    <text evidence="10">The sequence shown here is derived from an EMBL/GenBank/DDBJ whole genome shotgun (WGS) entry which is preliminary data.</text>
</comment>
<feature type="transmembrane region" description="Helical" evidence="8">
    <location>
        <begin position="355"/>
        <end position="377"/>
    </location>
</feature>
<feature type="transmembrane region" description="Helical" evidence="8">
    <location>
        <begin position="135"/>
        <end position="153"/>
    </location>
</feature>
<feature type="transmembrane region" description="Helical" evidence="8">
    <location>
        <begin position="7"/>
        <end position="33"/>
    </location>
</feature>
<evidence type="ECO:0000259" key="9">
    <source>
        <dbReference type="PROSITE" id="PS50850"/>
    </source>
</evidence>
<dbReference type="Proteomes" id="UP000308705">
    <property type="component" value="Unassembled WGS sequence"/>
</dbReference>
<dbReference type="GO" id="GO:0022857">
    <property type="term" value="F:transmembrane transporter activity"/>
    <property type="evidence" value="ECO:0007669"/>
    <property type="project" value="InterPro"/>
</dbReference>
<evidence type="ECO:0000256" key="4">
    <source>
        <dbReference type="ARBA" id="ARBA00022475"/>
    </source>
</evidence>
<keyword evidence="6 8" id="KW-1133">Transmembrane helix</keyword>
<feature type="transmembrane region" description="Helical" evidence="8">
    <location>
        <begin position="197"/>
        <end position="217"/>
    </location>
</feature>
<organism evidence="10 11">
    <name type="scientific">Herbidospora galbida</name>
    <dbReference type="NCBI Taxonomy" id="2575442"/>
    <lineage>
        <taxon>Bacteria</taxon>
        <taxon>Bacillati</taxon>
        <taxon>Actinomycetota</taxon>
        <taxon>Actinomycetes</taxon>
        <taxon>Streptosporangiales</taxon>
        <taxon>Streptosporangiaceae</taxon>
        <taxon>Herbidospora</taxon>
    </lineage>
</organism>
<feature type="transmembrane region" description="Helical" evidence="8">
    <location>
        <begin position="267"/>
        <end position="290"/>
    </location>
</feature>
<dbReference type="InterPro" id="IPR020846">
    <property type="entry name" value="MFS_dom"/>
</dbReference>
<dbReference type="PROSITE" id="PS50850">
    <property type="entry name" value="MFS"/>
    <property type="match status" value="1"/>
</dbReference>
<dbReference type="NCBIfam" id="TIGR00711">
    <property type="entry name" value="efflux_EmrB"/>
    <property type="match status" value="1"/>
</dbReference>
<dbReference type="OrthoDB" id="7375466at2"/>
<sequence length="488" mass="50096">MTPSPNAGWTLAVVCLAAVLLTLDITIVNVALPEISGELSARLDGMQWTVNGYTLAFAALLLPSGSVSDRVGRRAVFTAGVALFTTASAACGAAWNPGALAAFRIAQGVGGAMVMGTAMALLAGAYPAGRARRRAIGAFSAAGGAAAGLGPLAGGLLVDTLGWRWIFWINVPVGLLLLAGALLRLREPARETSDDRIDVLGAVLAVAMLFVLNFALITGPDRGWGSAPTLTALVAGPVLLMLFIALQARRPHAVLDIRLFRIPSFMGAMLLTFLARICSFGILPYLILWLQGMLGHSPLETGLRLLAMTLPILVVAPLAGRLGQRIPASRLMAAGFALITVAFLLMARVEPASNWSVAFPGLVLLGVGGALAFPPLLGVTLDLVPREQAGMASGLSNTFFPLGTATGVAAFGAIFTARISAELPGQAALVAAGRFDQVNGPALETARTAFTGALSATCLVAAAAGLAGVAISLLLIRARDLEPVPMTA</sequence>
<evidence type="ECO:0000256" key="1">
    <source>
        <dbReference type="ARBA" id="ARBA00004651"/>
    </source>
</evidence>
<evidence type="ECO:0000313" key="10">
    <source>
        <dbReference type="EMBL" id="TKK91437.1"/>
    </source>
</evidence>
<feature type="transmembrane region" description="Helical" evidence="8">
    <location>
        <begin position="223"/>
        <end position="246"/>
    </location>
</feature>
<evidence type="ECO:0000256" key="2">
    <source>
        <dbReference type="ARBA" id="ARBA00008537"/>
    </source>
</evidence>
<dbReference type="Pfam" id="PF07690">
    <property type="entry name" value="MFS_1"/>
    <property type="match status" value="2"/>
</dbReference>
<evidence type="ECO:0000256" key="6">
    <source>
        <dbReference type="ARBA" id="ARBA00022989"/>
    </source>
</evidence>
<name>A0A4U3MSK4_9ACTN</name>
<evidence type="ECO:0000256" key="8">
    <source>
        <dbReference type="SAM" id="Phobius"/>
    </source>
</evidence>
<evidence type="ECO:0000256" key="5">
    <source>
        <dbReference type="ARBA" id="ARBA00022692"/>
    </source>
</evidence>
<evidence type="ECO:0000256" key="7">
    <source>
        <dbReference type="ARBA" id="ARBA00023136"/>
    </source>
</evidence>
<dbReference type="InterPro" id="IPR036259">
    <property type="entry name" value="MFS_trans_sf"/>
</dbReference>
<evidence type="ECO:0000256" key="3">
    <source>
        <dbReference type="ARBA" id="ARBA00022448"/>
    </source>
</evidence>
<gene>
    <name evidence="10" type="ORF">FDA94_01220</name>
</gene>
<keyword evidence="3" id="KW-0813">Transport</keyword>
<dbReference type="PANTHER" id="PTHR42718:SF9">
    <property type="entry name" value="MAJOR FACILITATOR SUPERFAMILY MULTIDRUG TRANSPORTER MFSC"/>
    <property type="match status" value="1"/>
</dbReference>
<feature type="transmembrane region" description="Helical" evidence="8">
    <location>
        <begin position="453"/>
        <end position="476"/>
    </location>
</feature>
<feature type="transmembrane region" description="Helical" evidence="8">
    <location>
        <begin position="398"/>
        <end position="419"/>
    </location>
</feature>
<dbReference type="Gene3D" id="1.20.1720.10">
    <property type="entry name" value="Multidrug resistance protein D"/>
    <property type="match status" value="1"/>
</dbReference>
<dbReference type="SUPFAM" id="SSF103473">
    <property type="entry name" value="MFS general substrate transporter"/>
    <property type="match status" value="1"/>
</dbReference>
<keyword evidence="11" id="KW-1185">Reference proteome</keyword>
<dbReference type="PRINTS" id="PR01036">
    <property type="entry name" value="TCRTETB"/>
</dbReference>
<keyword evidence="5 8" id="KW-0812">Transmembrane</keyword>
<dbReference type="InterPro" id="IPR004638">
    <property type="entry name" value="EmrB-like"/>
</dbReference>
<feature type="transmembrane region" description="Helical" evidence="8">
    <location>
        <begin position="101"/>
        <end position="123"/>
    </location>
</feature>
<dbReference type="RefSeq" id="WP_137245125.1">
    <property type="nucleotide sequence ID" value="NZ_SZQA01000001.1"/>
</dbReference>
<feature type="transmembrane region" description="Helical" evidence="8">
    <location>
        <begin position="331"/>
        <end position="349"/>
    </location>
</feature>
<feature type="transmembrane region" description="Helical" evidence="8">
    <location>
        <begin position="302"/>
        <end position="319"/>
    </location>
</feature>
<dbReference type="PANTHER" id="PTHR42718">
    <property type="entry name" value="MAJOR FACILITATOR SUPERFAMILY MULTIDRUG TRANSPORTER MFSC"/>
    <property type="match status" value="1"/>
</dbReference>
<dbReference type="InterPro" id="IPR011701">
    <property type="entry name" value="MFS"/>
</dbReference>
<feature type="transmembrane region" description="Helical" evidence="8">
    <location>
        <begin position="165"/>
        <end position="185"/>
    </location>
</feature>
<proteinExistence type="inferred from homology"/>
<comment type="subcellular location">
    <subcellularLocation>
        <location evidence="1">Cell membrane</location>
        <topology evidence="1">Multi-pass membrane protein</topology>
    </subcellularLocation>
</comment>